<dbReference type="AlphaFoldDB" id="A0AAX7SJ26"/>
<keyword evidence="2" id="KW-1185">Reference proteome</keyword>
<dbReference type="Proteomes" id="UP000265100">
    <property type="component" value="Chromosome 2"/>
</dbReference>
<dbReference type="Ensembl" id="ENSACLT00000070873.1">
    <property type="protein sequence ID" value="ENSACLP00000044213.1"/>
    <property type="gene ID" value="ENSACLG00000038798.1"/>
</dbReference>
<organism evidence="1 2">
    <name type="scientific">Astatotilapia calliptera</name>
    <name type="common">Eastern happy</name>
    <name type="synonym">Chromis callipterus</name>
    <dbReference type="NCBI Taxonomy" id="8154"/>
    <lineage>
        <taxon>Eukaryota</taxon>
        <taxon>Metazoa</taxon>
        <taxon>Chordata</taxon>
        <taxon>Craniata</taxon>
        <taxon>Vertebrata</taxon>
        <taxon>Euteleostomi</taxon>
        <taxon>Actinopterygii</taxon>
        <taxon>Neopterygii</taxon>
        <taxon>Teleostei</taxon>
        <taxon>Neoteleostei</taxon>
        <taxon>Acanthomorphata</taxon>
        <taxon>Ovalentaria</taxon>
        <taxon>Cichlomorphae</taxon>
        <taxon>Cichliformes</taxon>
        <taxon>Cichlidae</taxon>
        <taxon>African cichlids</taxon>
        <taxon>Pseudocrenilabrinae</taxon>
        <taxon>Haplochromini</taxon>
        <taxon>Astatotilapia</taxon>
    </lineage>
</organism>
<reference evidence="1" key="4">
    <citation type="submission" date="2025-09" db="UniProtKB">
        <authorList>
            <consortium name="Ensembl"/>
        </authorList>
    </citation>
    <scope>IDENTIFICATION</scope>
</reference>
<protein>
    <recommendedName>
        <fullName evidence="3">Lipoprotein</fullName>
    </recommendedName>
</protein>
<reference evidence="1" key="3">
    <citation type="submission" date="2025-08" db="UniProtKB">
        <authorList>
            <consortium name="Ensembl"/>
        </authorList>
    </citation>
    <scope>IDENTIFICATION</scope>
</reference>
<dbReference type="PROSITE" id="PS51257">
    <property type="entry name" value="PROKAR_LIPOPROTEIN"/>
    <property type="match status" value="1"/>
</dbReference>
<evidence type="ECO:0000313" key="2">
    <source>
        <dbReference type="Proteomes" id="UP000265100"/>
    </source>
</evidence>
<evidence type="ECO:0008006" key="3">
    <source>
        <dbReference type="Google" id="ProtNLM"/>
    </source>
</evidence>
<reference evidence="1 2" key="1">
    <citation type="submission" date="2018-05" db="EMBL/GenBank/DDBJ databases">
        <authorList>
            <person name="Datahose"/>
        </authorList>
    </citation>
    <scope>NUCLEOTIDE SEQUENCE</scope>
</reference>
<evidence type="ECO:0000313" key="1">
    <source>
        <dbReference type="Ensembl" id="ENSACLP00000044213.1"/>
    </source>
</evidence>
<name>A0AAX7SJ26_ASTCA</name>
<sequence>MNISPARFRVPPSIAVSVSLITACFSRTNSGVTPSSLCVVNEKYSF</sequence>
<accession>A0AAX7SJ26</accession>
<reference evidence="2" key="2">
    <citation type="submission" date="2023-03" db="EMBL/GenBank/DDBJ databases">
        <authorList>
            <consortium name="Wellcome Sanger Institute Data Sharing"/>
        </authorList>
    </citation>
    <scope>NUCLEOTIDE SEQUENCE [LARGE SCALE GENOMIC DNA]</scope>
</reference>
<proteinExistence type="predicted"/>